<dbReference type="STRING" id="1341695.BBOMB_1505"/>
<reference evidence="1 2" key="1">
    <citation type="journal article" date="2014" name="Appl. Environ. Microbiol.">
        <title>Genomic encyclopedia of type strains of the genus Bifidobacterium.</title>
        <authorList>
            <person name="Milani C."/>
            <person name="Lugli G.A."/>
            <person name="Duranti S."/>
            <person name="Turroni F."/>
            <person name="Bottacini F."/>
            <person name="Mangifesta M."/>
            <person name="Sanchez B."/>
            <person name="Viappiani A."/>
            <person name="Mancabelli L."/>
            <person name="Taminiau B."/>
            <person name="Delcenserie V."/>
            <person name="Barrangou R."/>
            <person name="Margolles A."/>
            <person name="van Sinderen D."/>
            <person name="Ventura M."/>
        </authorList>
    </citation>
    <scope>NUCLEOTIDE SEQUENCE [LARGE SCALE GENOMIC DNA]</scope>
    <source>
        <strain evidence="1 2">DSM 19703</strain>
    </source>
</reference>
<evidence type="ECO:0000313" key="1">
    <source>
        <dbReference type="EMBL" id="KFF30639.1"/>
    </source>
</evidence>
<dbReference type="Proteomes" id="UP000028730">
    <property type="component" value="Unassembled WGS sequence"/>
</dbReference>
<accession>A0A086BNX5</accession>
<organism evidence="1 2">
    <name type="scientific">Bifidobacterium bombi DSM 19703</name>
    <dbReference type="NCBI Taxonomy" id="1341695"/>
    <lineage>
        <taxon>Bacteria</taxon>
        <taxon>Bacillati</taxon>
        <taxon>Actinomycetota</taxon>
        <taxon>Actinomycetes</taxon>
        <taxon>Bifidobacteriales</taxon>
        <taxon>Bifidobacteriaceae</taxon>
        <taxon>Bifidobacterium</taxon>
    </lineage>
</organism>
<evidence type="ECO:0000313" key="2">
    <source>
        <dbReference type="Proteomes" id="UP000028730"/>
    </source>
</evidence>
<gene>
    <name evidence="1" type="ORF">BBOMB_1505</name>
</gene>
<dbReference type="EMBL" id="ATLK01000002">
    <property type="protein sequence ID" value="KFF30639.1"/>
    <property type="molecule type" value="Genomic_DNA"/>
</dbReference>
<name>A0A086BNX5_9BIFI</name>
<dbReference type="AlphaFoldDB" id="A0A086BNX5"/>
<sequence>MVRGQYSEPPVGIAIEDCEYDCYLYVYTFVRLFCVAPSMEERSEYGC</sequence>
<comment type="caution">
    <text evidence="1">The sequence shown here is derived from an EMBL/GenBank/DDBJ whole genome shotgun (WGS) entry which is preliminary data.</text>
</comment>
<keyword evidence="2" id="KW-1185">Reference proteome</keyword>
<protein>
    <submittedName>
        <fullName evidence="1">Uncharacterized protein</fullName>
    </submittedName>
</protein>
<proteinExistence type="predicted"/>